<keyword evidence="5" id="KW-1185">Reference proteome</keyword>
<feature type="domain" description="Histidine kinase/HSP90-like ATPase" evidence="3">
    <location>
        <begin position="129"/>
        <end position="230"/>
    </location>
</feature>
<dbReference type="EMBL" id="PDES01000016">
    <property type="protein sequence ID" value="RRQ80629.1"/>
    <property type="molecule type" value="Genomic_DNA"/>
</dbReference>
<reference evidence="4 5" key="1">
    <citation type="submission" date="2017-10" db="EMBL/GenBank/DDBJ databases">
        <title>Draft genome of actinobacteria isolated from guarana (Paullinia cupana (Mart.) Ducke.</title>
        <authorList>
            <person name="Siqueira K.A."/>
            <person name="Liotti R.G."/>
            <person name="Mendes T.A."/>
            <person name="Soares M.A."/>
        </authorList>
    </citation>
    <scope>NUCLEOTIDE SEQUENCE [LARGE SCALE GENOMIC DNA]</scope>
    <source>
        <strain evidence="4 5">199</strain>
    </source>
</reference>
<dbReference type="Gene3D" id="3.30.565.10">
    <property type="entry name" value="Histidine kinase-like ATPase, C-terminal domain"/>
    <property type="match status" value="1"/>
</dbReference>
<gene>
    <name evidence="4" type="ORF">CQW44_31760</name>
</gene>
<keyword evidence="1" id="KW-0723">Serine/threonine-protein kinase</keyword>
<dbReference type="InterPro" id="IPR003594">
    <property type="entry name" value="HATPase_dom"/>
</dbReference>
<feature type="region of interest" description="Disordered" evidence="2">
    <location>
        <begin position="58"/>
        <end position="119"/>
    </location>
</feature>
<dbReference type="PANTHER" id="PTHR35526">
    <property type="entry name" value="ANTI-SIGMA-F FACTOR RSBW-RELATED"/>
    <property type="match status" value="1"/>
</dbReference>
<dbReference type="Proteomes" id="UP000276379">
    <property type="component" value="Unassembled WGS sequence"/>
</dbReference>
<accession>A0A3R8RAK1</accession>
<dbReference type="SUPFAM" id="SSF55874">
    <property type="entry name" value="ATPase domain of HSP90 chaperone/DNA topoisomerase II/histidine kinase"/>
    <property type="match status" value="1"/>
</dbReference>
<dbReference type="PANTHER" id="PTHR35526:SF3">
    <property type="entry name" value="ANTI-SIGMA-F FACTOR RSBW"/>
    <property type="match status" value="1"/>
</dbReference>
<sequence>MHTADCHFQLAGCEPLLAGGKVGRLLRPTEEQAAWPVGGPGRGMASCGAVCRLLRAAGRPTPHHARPDAPHARPDERRTAMAPPFLPRPLHRPLPDARGDRSSRADGPGPRQGALSEARLPASDASFELPAHPLSVGAARRVVRELLTVWDVPEGVRDDVVLVVSELITNALVHAGGTRIGCRLHRTAERIRVEVADETAGDAGSALPVTCRPGPEDPHGRGLLLVEALSLGWGVTLPSDRAGRVVRADLRSV</sequence>
<dbReference type="GO" id="GO:0004674">
    <property type="term" value="F:protein serine/threonine kinase activity"/>
    <property type="evidence" value="ECO:0007669"/>
    <property type="project" value="UniProtKB-KW"/>
</dbReference>
<dbReference type="CDD" id="cd16936">
    <property type="entry name" value="HATPase_RsbW-like"/>
    <property type="match status" value="1"/>
</dbReference>
<feature type="compositionally biased region" description="Basic and acidic residues" evidence="2">
    <location>
        <begin position="93"/>
        <end position="104"/>
    </location>
</feature>
<evidence type="ECO:0000256" key="2">
    <source>
        <dbReference type="SAM" id="MobiDB-lite"/>
    </source>
</evidence>
<evidence type="ECO:0000313" key="5">
    <source>
        <dbReference type="Proteomes" id="UP000276379"/>
    </source>
</evidence>
<organism evidence="4 5">
    <name type="scientific">Streptomyces griseofuscus</name>
    <dbReference type="NCBI Taxonomy" id="146922"/>
    <lineage>
        <taxon>Bacteria</taxon>
        <taxon>Bacillati</taxon>
        <taxon>Actinomycetota</taxon>
        <taxon>Actinomycetes</taxon>
        <taxon>Kitasatosporales</taxon>
        <taxon>Streptomycetaceae</taxon>
        <taxon>Streptomyces</taxon>
    </lineage>
</organism>
<evidence type="ECO:0000313" key="4">
    <source>
        <dbReference type="EMBL" id="RRQ80629.1"/>
    </source>
</evidence>
<keyword evidence="1" id="KW-0808">Transferase</keyword>
<dbReference type="InterPro" id="IPR036890">
    <property type="entry name" value="HATPase_C_sf"/>
</dbReference>
<dbReference type="InterPro" id="IPR050267">
    <property type="entry name" value="Anti-sigma-factor_SerPK"/>
</dbReference>
<keyword evidence="1" id="KW-0418">Kinase</keyword>
<protein>
    <recommendedName>
        <fullName evidence="3">Histidine kinase/HSP90-like ATPase domain-containing protein</fullName>
    </recommendedName>
</protein>
<evidence type="ECO:0000259" key="3">
    <source>
        <dbReference type="Pfam" id="PF13581"/>
    </source>
</evidence>
<comment type="caution">
    <text evidence="4">The sequence shown here is derived from an EMBL/GenBank/DDBJ whole genome shotgun (WGS) entry which is preliminary data.</text>
</comment>
<name>A0A3R8RAK1_9ACTN</name>
<dbReference type="AlphaFoldDB" id="A0A3R8RAK1"/>
<evidence type="ECO:0000256" key="1">
    <source>
        <dbReference type="ARBA" id="ARBA00022527"/>
    </source>
</evidence>
<proteinExistence type="predicted"/>
<feature type="compositionally biased region" description="Basic and acidic residues" evidence="2">
    <location>
        <begin position="65"/>
        <end position="79"/>
    </location>
</feature>
<dbReference type="Pfam" id="PF13581">
    <property type="entry name" value="HATPase_c_2"/>
    <property type="match status" value="1"/>
</dbReference>